<comment type="caution">
    <text evidence="4">The sequence shown here is derived from an EMBL/GenBank/DDBJ whole genome shotgun (WGS) entry which is preliminary data.</text>
</comment>
<evidence type="ECO:0000313" key="4">
    <source>
        <dbReference type="EMBL" id="KAB4455751.1"/>
    </source>
</evidence>
<reference evidence="4 5" key="1">
    <citation type="journal article" date="2019" name="Nat. Med.">
        <title>A library of human gut bacterial isolates paired with longitudinal multiomics data enables mechanistic microbiome research.</title>
        <authorList>
            <person name="Poyet M."/>
            <person name="Groussin M."/>
            <person name="Gibbons S.M."/>
            <person name="Avila-Pacheco J."/>
            <person name="Jiang X."/>
            <person name="Kearney S.M."/>
            <person name="Perrotta A.R."/>
            <person name="Berdy B."/>
            <person name="Zhao S."/>
            <person name="Lieberman T.D."/>
            <person name="Swanson P.K."/>
            <person name="Smith M."/>
            <person name="Roesemann S."/>
            <person name="Alexander J.E."/>
            <person name="Rich S.A."/>
            <person name="Livny J."/>
            <person name="Vlamakis H."/>
            <person name="Clish C."/>
            <person name="Bullock K."/>
            <person name="Deik A."/>
            <person name="Scott J."/>
            <person name="Pierce K.A."/>
            <person name="Xavier R.J."/>
            <person name="Alm E.J."/>
        </authorList>
    </citation>
    <scope>NUCLEOTIDE SEQUENCE [LARGE SCALE GENOMIC DNA]</scope>
    <source>
        <strain evidence="4 5">BIOML-A165</strain>
    </source>
</reference>
<feature type="compositionally biased region" description="Polar residues" evidence="1">
    <location>
        <begin position="341"/>
        <end position="351"/>
    </location>
</feature>
<dbReference type="Pfam" id="PF14905">
    <property type="entry name" value="OMP_b-brl_3"/>
    <property type="match status" value="1"/>
</dbReference>
<feature type="region of interest" description="Disordered" evidence="1">
    <location>
        <begin position="384"/>
        <end position="422"/>
    </location>
</feature>
<evidence type="ECO:0000313" key="5">
    <source>
        <dbReference type="Proteomes" id="UP000460317"/>
    </source>
</evidence>
<gene>
    <name evidence="4" type="ORF">GAN93_01890</name>
</gene>
<dbReference type="AlphaFoldDB" id="A0A7J5JWW9"/>
<organism evidence="4 5">
    <name type="scientific">Bacteroides thetaiotaomicron</name>
    <dbReference type="NCBI Taxonomy" id="818"/>
    <lineage>
        <taxon>Bacteria</taxon>
        <taxon>Pseudomonadati</taxon>
        <taxon>Bacteroidota</taxon>
        <taxon>Bacteroidia</taxon>
        <taxon>Bacteroidales</taxon>
        <taxon>Bacteroidaceae</taxon>
        <taxon>Bacteroides</taxon>
    </lineage>
</organism>
<dbReference type="Proteomes" id="UP000460317">
    <property type="component" value="Unassembled WGS sequence"/>
</dbReference>
<evidence type="ECO:0000256" key="2">
    <source>
        <dbReference type="SAM" id="SignalP"/>
    </source>
</evidence>
<dbReference type="SUPFAM" id="SSF49464">
    <property type="entry name" value="Carboxypeptidase regulatory domain-like"/>
    <property type="match status" value="1"/>
</dbReference>
<sequence length="939" mass="104899">MKRLSVWWVLTLLCTFSIFAQNKVITVSGRVVESDSKEPAAQATIQLLSLPDSAYAAGIASSNKGWFTLPKVKAGKYLLKVSYIGFRTKFVPVQLSNNVTEKKMGTISLDPDAVMLSEAVITAEAPPVTVKADTTEYSAAAYPVPEGSMLEDLVKKIPGAEVSDEGKITINGKEIKKIMVDGKEFFSDDPKVSMKNLPANMIEKVKAYDKKSDMARITGIDDGDEEPVLDLTVKKGMKKGWIGNLIAGYGSQDRYEGGVMISRFKDDASLSIIGSANNTNNKGFSEFGDAGQGLGGGNAGSGITTAQSLGINFAKDTKKLQVGGNVQYGHSNNDARRKSSSETFLGETSSFAQSENLSNRNRHDFRVDFRLEWRPDTLTTIIFRPNGSYSQTESSNSSWSKTENNSHSPVNEKEAASSSKSHNASFNGSLMAFRRLNSKGRNLSLGARFGYSDSESDSYSDSRTEFFEKDSISDISRYTDRNSDSRNWSVSASYTEPVFKNHFLQLRYEFAHRKQLSQSLVYDSINYYPYPEYIERGYDNDLSTRVENFYDTHTADVSVRGIHPKMMYSVGVGLTPQTSLSETTIGPNYKKNYPEQNVLNWAPSVMFRYMFNKQHVLMFRYRGRSSTPNIEDLQEVIDITDPMNLRYGNPNLKPSFNNNFTLDYRKFVPESMRSYTANLFYTNTLNSVANRMSYDPETGARVYKKENVNGNWQARGYFSFNTPLKNKKFTISSNTNARYSDAVSYTSVGNSKNADQELSTTHNLGLGERFTSSYRSEVFDLSLSGSVNYNLVRNSKQENSNRETFDYYIGGNTNVNLPWQISISTDINCRFKDGYTGGLNNNEVLWNAQISKNFLKNNSGTIRFKIYDILKQQSSLSRSISETMMSDTEYNTLGSYFMVHFVYRFNTLGGKAPGRRGPGDGPRGGHGYGGGGGVRPMRF</sequence>
<feature type="region of interest" description="Disordered" evidence="1">
    <location>
        <begin position="913"/>
        <end position="932"/>
    </location>
</feature>
<feature type="compositionally biased region" description="Polar residues" evidence="1">
    <location>
        <begin position="387"/>
        <end position="409"/>
    </location>
</feature>
<feature type="region of interest" description="Disordered" evidence="1">
    <location>
        <begin position="324"/>
        <end position="351"/>
    </location>
</feature>
<dbReference type="SUPFAM" id="SSF56935">
    <property type="entry name" value="Porins"/>
    <property type="match status" value="1"/>
</dbReference>
<dbReference type="Gene3D" id="2.60.40.1120">
    <property type="entry name" value="Carboxypeptidase-like, regulatory domain"/>
    <property type="match status" value="1"/>
</dbReference>
<dbReference type="RefSeq" id="WP_130041158.1">
    <property type="nucleotide sequence ID" value="NZ_RCXW01000002.1"/>
</dbReference>
<dbReference type="InterPro" id="IPR008969">
    <property type="entry name" value="CarboxyPept-like_regulatory"/>
</dbReference>
<feature type="chain" id="PRO_5029912723" evidence="2">
    <location>
        <begin position="21"/>
        <end position="939"/>
    </location>
</feature>
<evidence type="ECO:0000259" key="3">
    <source>
        <dbReference type="Pfam" id="PF14905"/>
    </source>
</evidence>
<evidence type="ECO:0000256" key="1">
    <source>
        <dbReference type="SAM" id="MobiDB-lite"/>
    </source>
</evidence>
<dbReference type="EMBL" id="WCSB01000001">
    <property type="protein sequence ID" value="KAB4455751.1"/>
    <property type="molecule type" value="Genomic_DNA"/>
</dbReference>
<dbReference type="InterPro" id="IPR041700">
    <property type="entry name" value="OMP_b-brl_3"/>
</dbReference>
<name>A0A7J5JWW9_BACT4</name>
<feature type="compositionally biased region" description="Gly residues" evidence="1">
    <location>
        <begin position="919"/>
        <end position="932"/>
    </location>
</feature>
<feature type="signal peptide" evidence="2">
    <location>
        <begin position="1"/>
        <end position="20"/>
    </location>
</feature>
<feature type="domain" description="Outer membrane protein beta-barrel" evidence="3">
    <location>
        <begin position="435"/>
        <end position="903"/>
    </location>
</feature>
<keyword evidence="2" id="KW-0732">Signal</keyword>
<proteinExistence type="predicted"/>
<protein>
    <submittedName>
        <fullName evidence="4">Outer membrane beta-barrel protein</fullName>
    </submittedName>
</protein>
<dbReference type="Pfam" id="PF13715">
    <property type="entry name" value="CarbopepD_reg_2"/>
    <property type="match status" value="1"/>
</dbReference>
<accession>A0A7J5JWW9</accession>